<organism evidence="1 2">
    <name type="scientific">Microlunatus capsulatus</name>
    <dbReference type="NCBI Taxonomy" id="99117"/>
    <lineage>
        <taxon>Bacteria</taxon>
        <taxon>Bacillati</taxon>
        <taxon>Actinomycetota</taxon>
        <taxon>Actinomycetes</taxon>
        <taxon>Propionibacteriales</taxon>
        <taxon>Propionibacteriaceae</taxon>
        <taxon>Microlunatus</taxon>
    </lineage>
</organism>
<evidence type="ECO:0008006" key="3">
    <source>
        <dbReference type="Google" id="ProtNLM"/>
    </source>
</evidence>
<dbReference type="InterPro" id="IPR021522">
    <property type="entry name" value="MctB"/>
</dbReference>
<reference evidence="1 2" key="1">
    <citation type="submission" date="2021-03" db="EMBL/GenBank/DDBJ databases">
        <title>Sequencing the genomes of 1000 actinobacteria strains.</title>
        <authorList>
            <person name="Klenk H.-P."/>
        </authorList>
    </citation>
    <scope>NUCLEOTIDE SEQUENCE [LARGE SCALE GENOMIC DNA]</scope>
    <source>
        <strain evidence="1 2">DSM 12936</strain>
    </source>
</reference>
<comment type="caution">
    <text evidence="1">The sequence shown here is derived from an EMBL/GenBank/DDBJ whole genome shotgun (WGS) entry which is preliminary data.</text>
</comment>
<dbReference type="Pfam" id="PF11382">
    <property type="entry name" value="MctB"/>
    <property type="match status" value="1"/>
</dbReference>
<evidence type="ECO:0000313" key="1">
    <source>
        <dbReference type="EMBL" id="MBP2418753.1"/>
    </source>
</evidence>
<name>A0ABS4ZEU5_9ACTN</name>
<keyword evidence="2" id="KW-1185">Reference proteome</keyword>
<accession>A0ABS4ZEU5</accession>
<sequence length="308" mass="31592">MINFRYHIVSLMAVFLALAVGIAVGVSLSPSVSAGLNEQAAQDRKQVTALRGELDRVNALDEYRDAWAGRAGQQLALGALTGVGVAVVAMPDAPNPVVQALTDGVTAAGGTVVRTVRVDPDVFDPTKAEVVDEAVGAYTEELGLQEDMTPATRFGRALGFSIAAQAPQERDELAVGIGDALQGAGLATLSEGSNRRAELVVVVAAPASDPQPAPELLQAHVQADVGLLFHAAGLVLAGPNSESITGTDVLAARTDDDAADLVSTVDVADLPSGVTTTVLAGQEQLLGRQGHYGALTRADAPLPTLPVR</sequence>
<dbReference type="Proteomes" id="UP000758168">
    <property type="component" value="Unassembled WGS sequence"/>
</dbReference>
<proteinExistence type="predicted"/>
<evidence type="ECO:0000313" key="2">
    <source>
        <dbReference type="Proteomes" id="UP000758168"/>
    </source>
</evidence>
<dbReference type="RefSeq" id="WP_210058483.1">
    <property type="nucleotide sequence ID" value="NZ_BAAAMH010000032.1"/>
</dbReference>
<dbReference type="EMBL" id="JAGIOB010000001">
    <property type="protein sequence ID" value="MBP2418753.1"/>
    <property type="molecule type" value="Genomic_DNA"/>
</dbReference>
<gene>
    <name evidence="1" type="ORF">JOF54_003675</name>
</gene>
<protein>
    <recommendedName>
        <fullName evidence="3">Copper transport outer membrane protein, MctB</fullName>
    </recommendedName>
</protein>